<dbReference type="AlphaFoldDB" id="W1PT94"/>
<evidence type="ECO:0000256" key="5">
    <source>
        <dbReference type="ARBA" id="ARBA00049183"/>
    </source>
</evidence>
<evidence type="ECO:0000256" key="7">
    <source>
        <dbReference type="PIRSR" id="PIRSR639901-2"/>
    </source>
</evidence>
<comment type="similarity">
    <text evidence="1">Belongs to the glycosyltransferase group 1 family. Glycosyltransferase 30 subfamily.</text>
</comment>
<dbReference type="FunFam" id="3.40.50.2000:FF:000032">
    <property type="entry name" value="3-deoxy-D-manno-octulosonic acid transferase"/>
    <property type="match status" value="1"/>
</dbReference>
<dbReference type="SUPFAM" id="SSF53756">
    <property type="entry name" value="UDP-Glycosyltransferase/glycogen phosphorylase"/>
    <property type="match status" value="1"/>
</dbReference>
<dbReference type="Gene3D" id="3.40.50.2000">
    <property type="entry name" value="Glycogen Phosphorylase B"/>
    <property type="match status" value="1"/>
</dbReference>
<dbReference type="InterPro" id="IPR039901">
    <property type="entry name" value="Kdotransferase"/>
</dbReference>
<dbReference type="GO" id="GO:0043842">
    <property type="term" value="F:Kdo transferase activity"/>
    <property type="evidence" value="ECO:0007669"/>
    <property type="project" value="UniProtKB-EC"/>
</dbReference>
<dbReference type="PANTHER" id="PTHR42755">
    <property type="entry name" value="3-DEOXY-MANNO-OCTULOSONATE CYTIDYLYLTRANSFERASE"/>
    <property type="match status" value="1"/>
</dbReference>
<dbReference type="Pfam" id="PF04413">
    <property type="entry name" value="Glycos_transf_N"/>
    <property type="match status" value="1"/>
</dbReference>
<dbReference type="KEGG" id="atr:18441468"/>
<evidence type="ECO:0000256" key="4">
    <source>
        <dbReference type="ARBA" id="ARBA00031445"/>
    </source>
</evidence>
<comment type="catalytic activity">
    <reaction evidence="5">
        <text>lipid IVA (E. coli) + CMP-3-deoxy-beta-D-manno-octulosonate = alpha-Kdo-(2-&gt;6)-lipid IVA (E. coli) + CMP + H(+)</text>
        <dbReference type="Rhea" id="RHEA:28066"/>
        <dbReference type="ChEBI" id="CHEBI:15378"/>
        <dbReference type="ChEBI" id="CHEBI:58603"/>
        <dbReference type="ChEBI" id="CHEBI:60364"/>
        <dbReference type="ChEBI" id="CHEBI:60377"/>
        <dbReference type="ChEBI" id="CHEBI:85987"/>
        <dbReference type="EC" id="2.4.99.12"/>
    </reaction>
</comment>
<evidence type="ECO:0000259" key="8">
    <source>
        <dbReference type="Pfam" id="PF04413"/>
    </source>
</evidence>
<dbReference type="GO" id="GO:0016740">
    <property type="term" value="F:transferase activity"/>
    <property type="evidence" value="ECO:0000318"/>
    <property type="project" value="GO_Central"/>
</dbReference>
<organism evidence="9 10">
    <name type="scientific">Amborella trichopoda</name>
    <dbReference type="NCBI Taxonomy" id="13333"/>
    <lineage>
        <taxon>Eukaryota</taxon>
        <taxon>Viridiplantae</taxon>
        <taxon>Streptophyta</taxon>
        <taxon>Embryophyta</taxon>
        <taxon>Tracheophyta</taxon>
        <taxon>Spermatophyta</taxon>
        <taxon>Magnoliopsida</taxon>
        <taxon>Amborellales</taxon>
        <taxon>Amborellaceae</taxon>
        <taxon>Amborella</taxon>
    </lineage>
</organism>
<keyword evidence="3" id="KW-0808">Transferase</keyword>
<feature type="active site" description="Proton acceptor" evidence="6">
    <location>
        <position position="69"/>
    </location>
</feature>
<name>W1PT94_AMBTC</name>
<evidence type="ECO:0000256" key="6">
    <source>
        <dbReference type="PIRSR" id="PIRSR639901-1"/>
    </source>
</evidence>
<feature type="site" description="Transition state stabilizer" evidence="7">
    <location>
        <position position="219"/>
    </location>
</feature>
<dbReference type="Gramene" id="ERN13227">
    <property type="protein sequence ID" value="ERN13227"/>
    <property type="gene ID" value="AMTR_s00040p00227600"/>
</dbReference>
<dbReference type="STRING" id="13333.W1PT94"/>
<keyword evidence="10" id="KW-1185">Reference proteome</keyword>
<sequence>MMRTSGKLVHMLYRAITYAVTPLIYCHIQWRRFRGLEHPHRWPERFGYPSSSRLHGRPLLWFHAVSLGEGMATLPILLHCAQCLPNITILMTTTTTSAFYVIKDRLPSSVIYQFAPIDAPVAVDTFLMHWNPIAVILMENELWPNLIMAASERGIPLALLNARMSEKSFQLWSSPIASSLISLLLSKFSLILPTSTQQAIRFQLLGAPPFIVNFSGDLKYEVGHLDALEQIPEKTRDLQSQLSLRKVWMAASTHEDEEQVMFCVHKELMKLYPQLLTIIVPRYPEQGRHIAQAVLKEGMTAKLRSQSANICSSTNFYIVDTLGELRDLYRLTPIAVIGGSFLRGLCGHNVSEAAAAGCAVLTGPYIGHFSEMVRKMKQASHLSIQQVSGIDELIKALSELLDDPKILDARQVAARQAYLALSGRVVRSVWNLVDAHVLKHASQKCNHNG</sequence>
<evidence type="ECO:0000313" key="9">
    <source>
        <dbReference type="EMBL" id="ERN13227.1"/>
    </source>
</evidence>
<dbReference type="InterPro" id="IPR007507">
    <property type="entry name" value="Glycos_transf_N"/>
</dbReference>
<evidence type="ECO:0000256" key="3">
    <source>
        <dbReference type="ARBA" id="ARBA00022679"/>
    </source>
</evidence>
<dbReference type="Proteomes" id="UP000017836">
    <property type="component" value="Unassembled WGS sequence"/>
</dbReference>
<proteinExistence type="inferred from homology"/>
<feature type="site" description="Transition state stabilizer" evidence="7">
    <location>
        <position position="139"/>
    </location>
</feature>
<dbReference type="FunFam" id="3.40.50.11720:FF:000001">
    <property type="entry name" value="3-deoxy-D-manno-octulosonic acid transferase"/>
    <property type="match status" value="1"/>
</dbReference>
<dbReference type="EC" id="2.4.99.12" evidence="2"/>
<accession>W1PT94</accession>
<reference evidence="10" key="1">
    <citation type="journal article" date="2013" name="Science">
        <title>The Amborella genome and the evolution of flowering plants.</title>
        <authorList>
            <consortium name="Amborella Genome Project"/>
        </authorList>
    </citation>
    <scope>NUCLEOTIDE SEQUENCE [LARGE SCALE GENOMIC DNA]</scope>
</reference>
<evidence type="ECO:0000256" key="2">
    <source>
        <dbReference type="ARBA" id="ARBA00012621"/>
    </source>
</evidence>
<dbReference type="eggNOG" id="ENOG502QSA5">
    <property type="taxonomic scope" value="Eukaryota"/>
</dbReference>
<protein>
    <recommendedName>
        <fullName evidence="2">lipid IVA 3-deoxy-D-manno-octulosonic acid transferase</fullName>
        <ecNumber evidence="2">2.4.99.12</ecNumber>
    </recommendedName>
    <alternativeName>
        <fullName evidence="4">Lipid IV(A) 3-deoxy-D-manno-octulosonic acid transferase</fullName>
    </alternativeName>
</protein>
<dbReference type="EMBL" id="KI392591">
    <property type="protein sequence ID" value="ERN13227.1"/>
    <property type="molecule type" value="Genomic_DNA"/>
</dbReference>
<dbReference type="OMA" id="FIKYEFW"/>
<dbReference type="InterPro" id="IPR038107">
    <property type="entry name" value="Glycos_transf_N_sf"/>
</dbReference>
<evidence type="ECO:0000313" key="10">
    <source>
        <dbReference type="Proteomes" id="UP000017836"/>
    </source>
</evidence>
<dbReference type="HOGENOM" id="CLU_036146_1_0_1"/>
<dbReference type="Gene3D" id="3.40.50.11720">
    <property type="entry name" value="3-Deoxy-D-manno-octulosonic-acid transferase, N-terminal domain"/>
    <property type="match status" value="1"/>
</dbReference>
<evidence type="ECO:0000256" key="1">
    <source>
        <dbReference type="ARBA" id="ARBA00006380"/>
    </source>
</evidence>
<dbReference type="GO" id="GO:0009245">
    <property type="term" value="P:lipid A biosynthetic process"/>
    <property type="evidence" value="ECO:0000318"/>
    <property type="project" value="GO_Central"/>
</dbReference>
<dbReference type="GO" id="GO:0016020">
    <property type="term" value="C:membrane"/>
    <property type="evidence" value="ECO:0000318"/>
    <property type="project" value="GO_Central"/>
</dbReference>
<feature type="domain" description="3-deoxy-D-manno-octulosonic-acid transferase N-terminal" evidence="8">
    <location>
        <begin position="40"/>
        <end position="221"/>
    </location>
</feature>
<gene>
    <name evidence="9" type="ORF">AMTR_s00040p00227600</name>
</gene>
<dbReference type="PANTHER" id="PTHR42755:SF1">
    <property type="entry name" value="3-DEOXY-D-MANNO-OCTULOSONIC ACID TRANSFERASE, MITOCHONDRIAL-RELATED"/>
    <property type="match status" value="1"/>
</dbReference>
<dbReference type="OrthoDB" id="308383at2759"/>